<dbReference type="EMBL" id="ADBV01011974">
    <property type="protein sequence ID" value="EJW74577.1"/>
    <property type="molecule type" value="Genomic_DNA"/>
</dbReference>
<dbReference type="AlphaFoldDB" id="J9EC45"/>
<evidence type="ECO:0000313" key="2">
    <source>
        <dbReference type="EMBL" id="VDM20899.1"/>
    </source>
</evidence>
<reference evidence="3" key="1">
    <citation type="submission" date="2012-08" db="EMBL/GenBank/DDBJ databases">
        <title>The Genome Sequence of Wuchereria bancrofti.</title>
        <authorList>
            <person name="Nutman T.B."/>
            <person name="Fink D.L."/>
            <person name="Russ C."/>
            <person name="Young S."/>
            <person name="Zeng Q."/>
            <person name="Koehrsen M."/>
            <person name="Alvarado L."/>
            <person name="Berlin A."/>
            <person name="Chapman S.B."/>
            <person name="Chen Z."/>
            <person name="Freedman E."/>
            <person name="Gellesch M."/>
            <person name="Goldberg J."/>
            <person name="Griggs A."/>
            <person name="Gujja S."/>
            <person name="Heilman E.R."/>
            <person name="Heiman D."/>
            <person name="Hepburn T."/>
            <person name="Howarth C."/>
            <person name="Jen D."/>
            <person name="Larson L."/>
            <person name="Lewis B."/>
            <person name="Mehta T."/>
            <person name="Park D."/>
            <person name="Pearson M."/>
            <person name="Roberts A."/>
            <person name="Saif S."/>
            <person name="Shea T."/>
            <person name="Shenoy N."/>
            <person name="Sisk P."/>
            <person name="Stolte C."/>
            <person name="Sykes S."/>
            <person name="Walk T."/>
            <person name="White J."/>
            <person name="Yandava C."/>
            <person name="Haas B."/>
            <person name="Henn M.R."/>
            <person name="Nusbaum C."/>
            <person name="Birren B."/>
        </authorList>
    </citation>
    <scope>NUCLEOTIDE SEQUENCE [LARGE SCALE GENOMIC DNA]</scope>
    <source>
        <strain evidence="3">NA</strain>
    </source>
</reference>
<sequence length="103" mass="11418">MISRRRGGRQNTCTANYTLLLKNPMSNTSVEPKWISGWPLIRFHILKGGNDQASVGSGIRSVALSFFEGQALFFCGNLSSYSLSLSLFHVVPYKNSAFNNSKQ</sequence>
<reference evidence="1" key="2">
    <citation type="submission" date="2012-08" db="EMBL/GenBank/DDBJ databases">
        <title>The Genome Sequence of Wuchereria bancrofti.</title>
        <authorList>
            <consortium name="The Broad Institute Genome Sequencing Platform"/>
            <consortium name="Broad Institute Genome Sequencing Center for Infectious Disease"/>
            <person name="Nutman T.B."/>
            <person name="Fink D.L."/>
            <person name="Russ C."/>
            <person name="Young S."/>
            <person name="Zeng Q."/>
            <person name="Koehrsen M."/>
            <person name="Alvarado L."/>
            <person name="Berlin A."/>
            <person name="Borenstein D."/>
            <person name="Chapman S.B."/>
            <person name="Chen Z."/>
            <person name="Engels R."/>
            <person name="Freedman E."/>
            <person name="Gellesch M."/>
            <person name="Goldberg J."/>
            <person name="Griggs A."/>
            <person name="Gujja S."/>
            <person name="Heilman E.R."/>
            <person name="Heiman D."/>
            <person name="Hepburn T."/>
            <person name="Howarth C."/>
            <person name="Jen D."/>
            <person name="Larson L."/>
            <person name="Lewis B."/>
            <person name="Mehta T."/>
            <person name="Park D."/>
            <person name="Pearson M."/>
            <person name="Richards J."/>
            <person name="Roberts A."/>
            <person name="Saif S."/>
            <person name="Shea T."/>
            <person name="Shenoy N."/>
            <person name="Sisk P."/>
            <person name="Stolte C."/>
            <person name="Sykes S."/>
            <person name="Walk T."/>
            <person name="White J."/>
            <person name="Yandava C."/>
            <person name="Haas B."/>
            <person name="Henn M.R."/>
            <person name="Nusbaum C."/>
            <person name="Birren B."/>
        </authorList>
    </citation>
    <scope>NUCLEOTIDE SEQUENCE</scope>
</reference>
<reference evidence="2 4" key="3">
    <citation type="submission" date="2018-11" db="EMBL/GenBank/DDBJ databases">
        <authorList>
            <consortium name="Pathogen Informatics"/>
        </authorList>
    </citation>
    <scope>NUCLEOTIDE SEQUENCE [LARGE SCALE GENOMIC DNA]</scope>
</reference>
<dbReference type="Proteomes" id="UP000004810">
    <property type="component" value="Unassembled WGS sequence"/>
</dbReference>
<evidence type="ECO:0000313" key="3">
    <source>
        <dbReference type="Proteomes" id="UP000004810"/>
    </source>
</evidence>
<organism evidence="1 3">
    <name type="scientific">Wuchereria bancrofti</name>
    <dbReference type="NCBI Taxonomy" id="6293"/>
    <lineage>
        <taxon>Eukaryota</taxon>
        <taxon>Metazoa</taxon>
        <taxon>Ecdysozoa</taxon>
        <taxon>Nematoda</taxon>
        <taxon>Chromadorea</taxon>
        <taxon>Rhabditida</taxon>
        <taxon>Spirurina</taxon>
        <taxon>Spiruromorpha</taxon>
        <taxon>Filarioidea</taxon>
        <taxon>Onchocercidae</taxon>
        <taxon>Wuchereria</taxon>
    </lineage>
</organism>
<evidence type="ECO:0000313" key="4">
    <source>
        <dbReference type="Proteomes" id="UP000270924"/>
    </source>
</evidence>
<dbReference type="InParanoid" id="J9EC45"/>
<protein>
    <submittedName>
        <fullName evidence="1">Uncharacterized protein</fullName>
    </submittedName>
</protein>
<gene>
    <name evidence="2" type="ORF">WBA_LOCUS11593</name>
    <name evidence="1" type="ORF">WUBG_14513</name>
</gene>
<evidence type="ECO:0000313" key="1">
    <source>
        <dbReference type="EMBL" id="EJW74577.1"/>
    </source>
</evidence>
<dbReference type="Proteomes" id="UP000270924">
    <property type="component" value="Unassembled WGS sequence"/>
</dbReference>
<proteinExistence type="predicted"/>
<dbReference type="EMBL" id="UYWW01012397">
    <property type="protein sequence ID" value="VDM20899.1"/>
    <property type="molecule type" value="Genomic_DNA"/>
</dbReference>
<keyword evidence="4" id="KW-1185">Reference proteome</keyword>
<name>J9EC45_WUCBA</name>
<accession>J9EC45</accession>